<feature type="signal peptide" evidence="1">
    <location>
        <begin position="1"/>
        <end position="22"/>
    </location>
</feature>
<keyword evidence="3" id="KW-1185">Reference proteome</keyword>
<sequence>MVLKEILLLFSFLVSHQSMIRAETTVRQIATFNAELYPEYCNPFDGFGTVCSPYEYRAGYVADAVKSSLVDTDVVCLQGIYYDVDVNTIVQGTEQLFPYSFSFNHDTMTGSYEESMHAPCSDDDRDGVEQVAACENDKCHSETDRDEYIGCMEESCKVNPAKSMTDVFLELSDTCIACIVLGTKRNAMDCLKRKYAVNPTGLLLLSKHNITHYERQEFPHKHEIVRHGFLHVKIEYIGNVVCTVMQPNLGDKYIDITETTNSYAEKNLEEAKCLAQKTSGLKNVIIAGCLNTSPILTKGKVASQFPYSIDVFKMAAFRDPISESYYGEYASCTYCFSDDYVKERYELEGYDGYIFDHVLVKGYHVVSEKTFHSEGSSKIVSIRFVRLLNISGRQSETVDGS</sequence>
<dbReference type="InterPro" id="IPR036691">
    <property type="entry name" value="Endo/exonu/phosph_ase_sf"/>
</dbReference>
<dbReference type="EMBL" id="CACVKT020004265">
    <property type="protein sequence ID" value="CAC5388794.1"/>
    <property type="molecule type" value="Genomic_DNA"/>
</dbReference>
<keyword evidence="1" id="KW-0732">Signal</keyword>
<name>A0A6J8C116_MYTCO</name>
<dbReference type="Gene3D" id="3.60.10.10">
    <property type="entry name" value="Endonuclease/exonuclease/phosphatase"/>
    <property type="match status" value="1"/>
</dbReference>
<accession>A0A6J8C116</accession>
<reference evidence="2 3" key="1">
    <citation type="submission" date="2020-06" db="EMBL/GenBank/DDBJ databases">
        <authorList>
            <person name="Li R."/>
            <person name="Bekaert M."/>
        </authorList>
    </citation>
    <scope>NUCLEOTIDE SEQUENCE [LARGE SCALE GENOMIC DNA]</scope>
    <source>
        <strain evidence="3">wild</strain>
    </source>
</reference>
<dbReference type="Proteomes" id="UP000507470">
    <property type="component" value="Unassembled WGS sequence"/>
</dbReference>
<organism evidence="2 3">
    <name type="scientific">Mytilus coruscus</name>
    <name type="common">Sea mussel</name>
    <dbReference type="NCBI Taxonomy" id="42192"/>
    <lineage>
        <taxon>Eukaryota</taxon>
        <taxon>Metazoa</taxon>
        <taxon>Spiralia</taxon>
        <taxon>Lophotrochozoa</taxon>
        <taxon>Mollusca</taxon>
        <taxon>Bivalvia</taxon>
        <taxon>Autobranchia</taxon>
        <taxon>Pteriomorphia</taxon>
        <taxon>Mytilida</taxon>
        <taxon>Mytiloidea</taxon>
        <taxon>Mytilidae</taxon>
        <taxon>Mytilinae</taxon>
        <taxon>Mytilus</taxon>
    </lineage>
</organism>
<evidence type="ECO:0008006" key="4">
    <source>
        <dbReference type="Google" id="ProtNLM"/>
    </source>
</evidence>
<evidence type="ECO:0000256" key="1">
    <source>
        <dbReference type="SAM" id="SignalP"/>
    </source>
</evidence>
<feature type="chain" id="PRO_5027028303" description="Endonuclease/exonuclease/phosphatase domain-containing protein" evidence="1">
    <location>
        <begin position="23"/>
        <end position="401"/>
    </location>
</feature>
<evidence type="ECO:0000313" key="2">
    <source>
        <dbReference type="EMBL" id="CAC5388794.1"/>
    </source>
</evidence>
<proteinExistence type="predicted"/>
<evidence type="ECO:0000313" key="3">
    <source>
        <dbReference type="Proteomes" id="UP000507470"/>
    </source>
</evidence>
<gene>
    <name evidence="2" type="ORF">MCOR_24033</name>
</gene>
<protein>
    <recommendedName>
        <fullName evidence="4">Endonuclease/exonuclease/phosphatase domain-containing protein</fullName>
    </recommendedName>
</protein>
<dbReference type="AlphaFoldDB" id="A0A6J8C116"/>
<dbReference type="OrthoDB" id="6049139at2759"/>
<dbReference type="SUPFAM" id="SSF56219">
    <property type="entry name" value="DNase I-like"/>
    <property type="match status" value="1"/>
</dbReference>